<reference evidence="4" key="1">
    <citation type="journal article" date="2019" name="Beilstein J. Org. Chem.">
        <title>Nanangenines: drimane sesquiterpenoids as the dominant metabolite cohort of a novel Australian fungus, Aspergillus nanangensis.</title>
        <authorList>
            <person name="Lacey H.J."/>
            <person name="Gilchrist C.L.M."/>
            <person name="Crombie A."/>
            <person name="Kalaitzis J.A."/>
            <person name="Vuong D."/>
            <person name="Rutledge P.J."/>
            <person name="Turner P."/>
            <person name="Pitt J.I."/>
            <person name="Lacey E."/>
            <person name="Chooi Y.H."/>
            <person name="Piggott A.M."/>
        </authorList>
    </citation>
    <scope>NUCLEOTIDE SEQUENCE</scope>
    <source>
        <strain evidence="4">MST-FP2251</strain>
    </source>
</reference>
<comment type="caution">
    <text evidence="4">The sequence shown here is derived from an EMBL/GenBank/DDBJ whole genome shotgun (WGS) entry which is preliminary data.</text>
</comment>
<evidence type="ECO:0000256" key="2">
    <source>
        <dbReference type="ARBA" id="ARBA00022598"/>
    </source>
</evidence>
<protein>
    <recommendedName>
        <fullName evidence="3">AMP-dependent synthetase/ligase domain-containing protein</fullName>
    </recommendedName>
</protein>
<dbReference type="SUPFAM" id="SSF56801">
    <property type="entry name" value="Acetyl-CoA synthetase-like"/>
    <property type="match status" value="1"/>
</dbReference>
<proteinExistence type="inferred from homology"/>
<keyword evidence="2" id="KW-0436">Ligase</keyword>
<accession>A0AAD4CJK8</accession>
<feature type="domain" description="AMP-dependent synthetase/ligase" evidence="3">
    <location>
        <begin position="43"/>
        <end position="402"/>
    </location>
</feature>
<dbReference type="PANTHER" id="PTHR24096">
    <property type="entry name" value="LONG-CHAIN-FATTY-ACID--COA LIGASE"/>
    <property type="match status" value="1"/>
</dbReference>
<dbReference type="GO" id="GO:0016405">
    <property type="term" value="F:CoA-ligase activity"/>
    <property type="evidence" value="ECO:0007669"/>
    <property type="project" value="TreeGrafter"/>
</dbReference>
<dbReference type="InterPro" id="IPR020845">
    <property type="entry name" value="AMP-binding_CS"/>
</dbReference>
<dbReference type="Proteomes" id="UP001194746">
    <property type="component" value="Unassembled WGS sequence"/>
</dbReference>
<dbReference type="PANTHER" id="PTHR24096:SF149">
    <property type="entry name" value="AMP-BINDING DOMAIN-CONTAINING PROTEIN-RELATED"/>
    <property type="match status" value="1"/>
</dbReference>
<dbReference type="Pfam" id="PF00501">
    <property type="entry name" value="AMP-binding"/>
    <property type="match status" value="1"/>
</dbReference>
<evidence type="ECO:0000313" key="4">
    <source>
        <dbReference type="EMBL" id="KAF9887408.1"/>
    </source>
</evidence>
<dbReference type="InterPro" id="IPR042099">
    <property type="entry name" value="ANL_N_sf"/>
</dbReference>
<dbReference type="InterPro" id="IPR045851">
    <property type="entry name" value="AMP-bd_C_sf"/>
</dbReference>
<dbReference type="Gene3D" id="3.30.300.30">
    <property type="match status" value="1"/>
</dbReference>
<evidence type="ECO:0000313" key="5">
    <source>
        <dbReference type="Proteomes" id="UP001194746"/>
    </source>
</evidence>
<dbReference type="PROSITE" id="PS00455">
    <property type="entry name" value="AMP_BINDING"/>
    <property type="match status" value="1"/>
</dbReference>
<name>A0AAD4CJK8_ASPNN</name>
<reference evidence="4" key="2">
    <citation type="submission" date="2020-02" db="EMBL/GenBank/DDBJ databases">
        <authorList>
            <person name="Gilchrist C.L.M."/>
            <person name="Chooi Y.-H."/>
        </authorList>
    </citation>
    <scope>NUCLEOTIDE SEQUENCE</scope>
    <source>
        <strain evidence="4">MST-FP2251</strain>
    </source>
</reference>
<gene>
    <name evidence="4" type="ORF">FE257_010263</name>
</gene>
<organism evidence="4 5">
    <name type="scientific">Aspergillus nanangensis</name>
    <dbReference type="NCBI Taxonomy" id="2582783"/>
    <lineage>
        <taxon>Eukaryota</taxon>
        <taxon>Fungi</taxon>
        <taxon>Dikarya</taxon>
        <taxon>Ascomycota</taxon>
        <taxon>Pezizomycotina</taxon>
        <taxon>Eurotiomycetes</taxon>
        <taxon>Eurotiomycetidae</taxon>
        <taxon>Eurotiales</taxon>
        <taxon>Aspergillaceae</taxon>
        <taxon>Aspergillus</taxon>
        <taxon>Aspergillus subgen. Circumdati</taxon>
    </lineage>
</organism>
<dbReference type="AlphaFoldDB" id="A0AAD4CJK8"/>
<dbReference type="InterPro" id="IPR000873">
    <property type="entry name" value="AMP-dep_synth/lig_dom"/>
</dbReference>
<comment type="similarity">
    <text evidence="1">Belongs to the ATP-dependent AMP-binding enzyme family.</text>
</comment>
<dbReference type="Gene3D" id="3.40.50.12780">
    <property type="entry name" value="N-terminal domain of ligase-like"/>
    <property type="match status" value="1"/>
</dbReference>
<sequence>MRTYQTADITVPRDINLTELLHTSADENNPLPPSHIIASDSLSHRSLTLGELRDHAGRLAKGFTTKLHATDGDRWALIVPNSVDLVELVHAVLWTGGTVCPINHALKVADISHGLAIAQPRYIVVYTETLSAVEEAITLAGQELASNNVSWSPPTVVTVVGKRVGSYMHIPNDLLADDALPIPHYGDTSQHIASIHLSSGTTGSPKGIQLTHHNYIANCHQLRAHDSAQWHRHTRIVTFTPWVHIAMTTMPYFFGPWTGMHHHAMPSFDMASYLSIVNSLRPTAFQGAPSIMQALVADPSLRHKFDFSAAEFLVGQGTGITAEMRATYYAMANWQTSNLYGMTEAAPYVAFQKKGTQAAIGSVGPLLPGIRCALKRPGTSEDAPQGGPGELWISGPNVARRYVSITDAEGVNQRAFPMEGWYNTGDVCTITAEGVLAVVGRTKELIKYKGFQVSPVELDGYLNRHPLVVDGAAGSLWDAQQLTELPTGYVVLVDACKGNEAEALRQIQQDVDKLVTGYKKLRGGVWQVSEVPRNLTMKILRPQLKTYATGVSSKEMKAKL</sequence>
<keyword evidence="5" id="KW-1185">Reference proteome</keyword>
<evidence type="ECO:0000259" key="3">
    <source>
        <dbReference type="Pfam" id="PF00501"/>
    </source>
</evidence>
<evidence type="ECO:0000256" key="1">
    <source>
        <dbReference type="ARBA" id="ARBA00006432"/>
    </source>
</evidence>
<dbReference type="EMBL" id="VCAU01000062">
    <property type="protein sequence ID" value="KAF9887408.1"/>
    <property type="molecule type" value="Genomic_DNA"/>
</dbReference>